<feature type="region of interest" description="Disordered" evidence="7">
    <location>
        <begin position="373"/>
        <end position="408"/>
    </location>
</feature>
<dbReference type="CDD" id="cd17657">
    <property type="entry name" value="CDC14_N"/>
    <property type="match status" value="1"/>
</dbReference>
<dbReference type="Gene3D" id="3.90.190.10">
    <property type="entry name" value="Protein tyrosine phosphatase superfamily"/>
    <property type="match status" value="2"/>
</dbReference>
<evidence type="ECO:0000256" key="5">
    <source>
        <dbReference type="ARBA" id="ARBA00022912"/>
    </source>
</evidence>
<accession>A0A830HJT5</accession>
<keyword evidence="11" id="KW-1185">Reference proteome</keyword>
<sequence length="621" mass="67324">MFGSSRHGQASMLQPVDELAANSVEVIPNQLYACPVRRLDGVRLSPTARQHLAFCIDEELIYEPFFADFGPLNLGQCYRYCARLDMLLREARSKGIRVYHVMSADPHYRANSAVLLGWYLVLFENKTAEDAFSVVGALKPFAPFRDASCGPSTYNLSVLDSIRAMQKAMTCGLVDIQLREKASFNVDEYEYYERVENGDMNWTVPGRFLAFSGPSSKRTEFYGYRTMVPEDYVPYFKSAGITAVVRLNKKMYDRRRFTDSGIRHYDLYFPDGSCPSDAILRRFLEATEAEHAAGGACAVHCKAGLGRTGVLVGCYIMKHFRFTAAETIAYLRTCRPGSVIGPQQQYLCDMEQRMWREGDAMRSEAAVRGGLPGGGIDNMDSQMSDASYTSPVKSMRSGTTPSIYSPINMRGGPDGRVPSGSGMAAVQALQASGAAGAAAAAGQQGMPRSRGYAAPYQHRDVYPLRTQVAASQPDMRHYAGASSSGTPTDGRRTTPNGRHALAATMTTDTLSNATKQSPLPVAVPTSKYGGRSNNAIPSMLPPNASPNVRGTQGSLNRVGMGSPSAAVIQRVVAANGQPRKVVVPAQGTNQPGMYQSGGGHIGSVATRYDTVGAPASQYQRR</sequence>
<keyword evidence="5" id="KW-0904">Protein phosphatase</keyword>
<dbReference type="OrthoDB" id="266663at2759"/>
<comment type="similarity">
    <text evidence="1">Belongs to the protein-tyrosine phosphatase family. Non-receptor class CDC14 subfamily.</text>
</comment>
<proteinExistence type="inferred from homology"/>
<dbReference type="SMART" id="SM00404">
    <property type="entry name" value="PTPc_motif"/>
    <property type="match status" value="1"/>
</dbReference>
<dbReference type="InterPro" id="IPR029260">
    <property type="entry name" value="DSPn"/>
</dbReference>
<dbReference type="InterPro" id="IPR029021">
    <property type="entry name" value="Prot-tyrosine_phosphatase-like"/>
</dbReference>
<feature type="domain" description="Tyrosine specific protein phosphatases" evidence="9">
    <location>
        <begin position="281"/>
        <end position="346"/>
    </location>
</feature>
<evidence type="ECO:0000259" key="8">
    <source>
        <dbReference type="PROSITE" id="PS50054"/>
    </source>
</evidence>
<evidence type="ECO:0000256" key="6">
    <source>
        <dbReference type="ARBA" id="ARBA00023306"/>
    </source>
</evidence>
<evidence type="ECO:0000259" key="9">
    <source>
        <dbReference type="PROSITE" id="PS50056"/>
    </source>
</evidence>
<evidence type="ECO:0000256" key="7">
    <source>
        <dbReference type="SAM" id="MobiDB-lite"/>
    </source>
</evidence>
<keyword evidence="4" id="KW-0378">Hydrolase</keyword>
<dbReference type="AlphaFoldDB" id="A0A830HJT5"/>
<feature type="domain" description="Tyrosine-protein phosphatase" evidence="8">
    <location>
        <begin position="199"/>
        <end position="360"/>
    </location>
</feature>
<evidence type="ECO:0000256" key="2">
    <source>
        <dbReference type="ARBA" id="ARBA00013064"/>
    </source>
</evidence>
<dbReference type="GO" id="GO:0051301">
    <property type="term" value="P:cell division"/>
    <property type="evidence" value="ECO:0007669"/>
    <property type="project" value="UniProtKB-KW"/>
</dbReference>
<evidence type="ECO:0000313" key="10">
    <source>
        <dbReference type="EMBL" id="GHP05841.1"/>
    </source>
</evidence>
<dbReference type="FunFam" id="3.90.190.10:FF:000006">
    <property type="entry name" value="Dual specificity protein phosphatase CDC14B"/>
    <property type="match status" value="1"/>
</dbReference>
<dbReference type="PROSITE" id="PS50056">
    <property type="entry name" value="TYR_PHOSPHATASE_2"/>
    <property type="match status" value="1"/>
</dbReference>
<feature type="region of interest" description="Disordered" evidence="7">
    <location>
        <begin position="477"/>
        <end position="496"/>
    </location>
</feature>
<gene>
    <name evidence="10" type="ORF">PPROV_000458800</name>
</gene>
<dbReference type="InterPro" id="IPR050561">
    <property type="entry name" value="PTP"/>
</dbReference>
<organism evidence="10 11">
    <name type="scientific">Pycnococcus provasolii</name>
    <dbReference type="NCBI Taxonomy" id="41880"/>
    <lineage>
        <taxon>Eukaryota</taxon>
        <taxon>Viridiplantae</taxon>
        <taxon>Chlorophyta</taxon>
        <taxon>Pseudoscourfieldiophyceae</taxon>
        <taxon>Pseudoscourfieldiales</taxon>
        <taxon>Pycnococcaceae</taxon>
        <taxon>Pycnococcus</taxon>
    </lineage>
</organism>
<dbReference type="GO" id="GO:0004725">
    <property type="term" value="F:protein tyrosine phosphatase activity"/>
    <property type="evidence" value="ECO:0007669"/>
    <property type="project" value="UniProtKB-EC"/>
</dbReference>
<dbReference type="CDD" id="cd14499">
    <property type="entry name" value="CDC14_C"/>
    <property type="match status" value="1"/>
</dbReference>
<keyword evidence="3" id="KW-0132">Cell division</keyword>
<dbReference type="InterPro" id="IPR044506">
    <property type="entry name" value="CDC14_C"/>
</dbReference>
<dbReference type="InterPro" id="IPR020422">
    <property type="entry name" value="TYR_PHOSPHATASE_DUAL_dom"/>
</dbReference>
<dbReference type="InterPro" id="IPR000387">
    <property type="entry name" value="Tyr_Pase_dom"/>
</dbReference>
<protein>
    <recommendedName>
        <fullName evidence="2">protein-tyrosine-phosphatase</fullName>
        <ecNumber evidence="2">3.1.3.48</ecNumber>
    </recommendedName>
</protein>
<dbReference type="PANTHER" id="PTHR23339">
    <property type="entry name" value="TYROSINE SPECIFIC PROTEIN PHOSPHATASE AND DUAL SPECIFICITY PROTEIN PHOSPHATASE"/>
    <property type="match status" value="1"/>
</dbReference>
<dbReference type="EMBL" id="BNJQ01000011">
    <property type="protein sequence ID" value="GHP05841.1"/>
    <property type="molecule type" value="Genomic_DNA"/>
</dbReference>
<evidence type="ECO:0000256" key="4">
    <source>
        <dbReference type="ARBA" id="ARBA00022801"/>
    </source>
</evidence>
<feature type="compositionally biased region" description="Polar residues" evidence="7">
    <location>
        <begin position="379"/>
        <end position="405"/>
    </location>
</feature>
<dbReference type="Pfam" id="PF00782">
    <property type="entry name" value="DSPc"/>
    <property type="match status" value="1"/>
</dbReference>
<dbReference type="InterPro" id="IPR000340">
    <property type="entry name" value="Dual-sp_phosphatase_cat-dom"/>
</dbReference>
<dbReference type="SUPFAM" id="SSF52799">
    <property type="entry name" value="(Phosphotyrosine protein) phosphatases II"/>
    <property type="match status" value="2"/>
</dbReference>
<evidence type="ECO:0000313" key="11">
    <source>
        <dbReference type="Proteomes" id="UP000660262"/>
    </source>
</evidence>
<dbReference type="Proteomes" id="UP000660262">
    <property type="component" value="Unassembled WGS sequence"/>
</dbReference>
<name>A0A830HJT5_9CHLO</name>
<reference evidence="10" key="1">
    <citation type="submission" date="2020-10" db="EMBL/GenBank/DDBJ databases">
        <title>Unveiling of a novel bifunctional photoreceptor, Dualchrome1, isolated from a cosmopolitan green alga.</title>
        <authorList>
            <person name="Suzuki S."/>
            <person name="Kawachi M."/>
        </authorList>
    </citation>
    <scope>NUCLEOTIDE SEQUENCE</scope>
    <source>
        <strain evidence="10">NIES 2893</strain>
    </source>
</reference>
<dbReference type="PROSITE" id="PS50054">
    <property type="entry name" value="TYR_PHOSPHATASE_DUAL"/>
    <property type="match status" value="1"/>
</dbReference>
<dbReference type="PROSITE" id="PS00383">
    <property type="entry name" value="TYR_PHOSPHATASE_1"/>
    <property type="match status" value="1"/>
</dbReference>
<dbReference type="SMART" id="SM00195">
    <property type="entry name" value="DSPc"/>
    <property type="match status" value="1"/>
</dbReference>
<evidence type="ECO:0000256" key="1">
    <source>
        <dbReference type="ARBA" id="ARBA00007315"/>
    </source>
</evidence>
<comment type="caution">
    <text evidence="10">The sequence shown here is derived from an EMBL/GenBank/DDBJ whole genome shotgun (WGS) entry which is preliminary data.</text>
</comment>
<dbReference type="Pfam" id="PF14671">
    <property type="entry name" value="DSPn"/>
    <property type="match status" value="1"/>
</dbReference>
<evidence type="ECO:0000256" key="3">
    <source>
        <dbReference type="ARBA" id="ARBA00022618"/>
    </source>
</evidence>
<dbReference type="EC" id="3.1.3.48" evidence="2"/>
<dbReference type="InterPro" id="IPR016130">
    <property type="entry name" value="Tyr_Pase_AS"/>
</dbReference>
<keyword evidence="6" id="KW-0131">Cell cycle</keyword>
<dbReference type="InterPro" id="IPR003595">
    <property type="entry name" value="Tyr_Pase_cat"/>
</dbReference>